<dbReference type="Proteomes" id="UP000231179">
    <property type="component" value="Chromosome"/>
</dbReference>
<evidence type="ECO:0000313" key="1">
    <source>
        <dbReference type="EMBL" id="ATX70584.1"/>
    </source>
</evidence>
<gene>
    <name evidence="1" type="ORF">SCLAR_v1c02540</name>
</gene>
<protein>
    <submittedName>
        <fullName evidence="1">Uncharacterized protein</fullName>
    </submittedName>
</protein>
<name>A0A2K8KM23_9MOLU</name>
<proteinExistence type="predicted"/>
<reference evidence="1 2" key="1">
    <citation type="submission" date="2017-11" db="EMBL/GenBank/DDBJ databases">
        <title>Complete genome sequence of Spiroplasma clarkii CN-5 (DSM 19994).</title>
        <authorList>
            <person name="Tsai Y.-M."/>
            <person name="Chang A."/>
            <person name="Lo W.-S."/>
            <person name="Kuo C.-H."/>
        </authorList>
    </citation>
    <scope>NUCLEOTIDE SEQUENCE [LARGE SCALE GENOMIC DNA]</scope>
    <source>
        <strain evidence="1 2">CN-5</strain>
    </source>
</reference>
<evidence type="ECO:0000313" key="2">
    <source>
        <dbReference type="Proteomes" id="UP000231179"/>
    </source>
</evidence>
<dbReference type="EMBL" id="CP024870">
    <property type="protein sequence ID" value="ATX70584.1"/>
    <property type="molecule type" value="Genomic_DNA"/>
</dbReference>
<sequence length="65" mass="8169">MKWIFENKALFYFKWSKSFVWIISLRWIYSLYKISAGQMEQVYKQVTNFLITFYQQKYLLDCYIN</sequence>
<organism evidence="1 2">
    <name type="scientific">Spiroplasma clarkii</name>
    <dbReference type="NCBI Taxonomy" id="2139"/>
    <lineage>
        <taxon>Bacteria</taxon>
        <taxon>Bacillati</taxon>
        <taxon>Mycoplasmatota</taxon>
        <taxon>Mollicutes</taxon>
        <taxon>Entomoplasmatales</taxon>
        <taxon>Spiroplasmataceae</taxon>
        <taxon>Spiroplasma</taxon>
    </lineage>
</organism>
<dbReference type="RefSeq" id="WP_100254148.1">
    <property type="nucleotide sequence ID" value="NZ_CP015819.1"/>
</dbReference>
<keyword evidence="2" id="KW-1185">Reference proteome</keyword>
<accession>A0A2K8KM23</accession>
<dbReference type="AlphaFoldDB" id="A0A2K8KM23"/>